<keyword evidence="2" id="KW-1185">Reference proteome</keyword>
<protein>
    <submittedName>
        <fullName evidence="1">Uncharacterized protein</fullName>
    </submittedName>
</protein>
<dbReference type="Proteomes" id="UP001060170">
    <property type="component" value="Chromosome 4"/>
</dbReference>
<proteinExistence type="predicted"/>
<evidence type="ECO:0000313" key="1">
    <source>
        <dbReference type="EMBL" id="KAI7956956.1"/>
    </source>
</evidence>
<reference evidence="2" key="1">
    <citation type="journal article" date="2018" name="BMC Genomics">
        <title>Genomic insights into host adaptation between the wheat stripe rust pathogen (Puccinia striiformis f. sp. tritici) and the barley stripe rust pathogen (Puccinia striiformis f. sp. hordei).</title>
        <authorList>
            <person name="Xia C."/>
            <person name="Wang M."/>
            <person name="Yin C."/>
            <person name="Cornejo O.E."/>
            <person name="Hulbert S.H."/>
            <person name="Chen X."/>
        </authorList>
    </citation>
    <scope>NUCLEOTIDE SEQUENCE [LARGE SCALE GENOMIC DNA]</scope>
    <source>
        <strain evidence="2">93-210</strain>
    </source>
</reference>
<comment type="caution">
    <text evidence="1">The sequence shown here is derived from an EMBL/GenBank/DDBJ whole genome shotgun (WGS) entry which is preliminary data.</text>
</comment>
<gene>
    <name evidence="1" type="ORF">MJO28_004051</name>
</gene>
<sequence>MPRSRKRPRRGIPSSVDNNKARPTELDEEGEDDETQSAAQTPTSTPASLEKTDENMHSGSTTTTQARPTHLTTHPRYPIRRISLGDSALPGGARRELIVSLPMDYPPPTSCHWLLSSLPRCGKPVNRPASPFTALEQVSHQKLLHPTIIKNLPTQKMVLRAIQMMYISIQEAFCQELEMHQGAMYLGVDAWQAPNGFNIIGAVIYRLKENKSGTPKLNAMPLSFVQLKGSHTGKYLARMVQYIVEKFGLQNRTTHQTTLQWSPNWRNSGGNVSKRLFGSRQDVPGLIHKCQYLQGSRLRGNDKMRPHEPNKGVEGFPVIGACDTDEPDLLVGGSQLNQDNPCQLFSDLLQDPTVNETSGAKPTLAIPQKKKGQVRQIITKHNKGSIQAN</sequence>
<accession>A0ACC0ENQ6</accession>
<reference evidence="2" key="2">
    <citation type="journal article" date="2018" name="Mol. Plant Microbe Interact.">
        <title>Genome sequence resources for the wheat stripe rust pathogen (Puccinia striiformis f. sp. tritici) and the barley stripe rust pathogen (Puccinia striiformis f. sp. hordei).</title>
        <authorList>
            <person name="Xia C."/>
            <person name="Wang M."/>
            <person name="Yin C."/>
            <person name="Cornejo O.E."/>
            <person name="Hulbert S.H."/>
            <person name="Chen X."/>
        </authorList>
    </citation>
    <scope>NUCLEOTIDE SEQUENCE [LARGE SCALE GENOMIC DNA]</scope>
    <source>
        <strain evidence="2">93-210</strain>
    </source>
</reference>
<organism evidence="1 2">
    <name type="scientific">Puccinia striiformis f. sp. tritici</name>
    <dbReference type="NCBI Taxonomy" id="168172"/>
    <lineage>
        <taxon>Eukaryota</taxon>
        <taxon>Fungi</taxon>
        <taxon>Dikarya</taxon>
        <taxon>Basidiomycota</taxon>
        <taxon>Pucciniomycotina</taxon>
        <taxon>Pucciniomycetes</taxon>
        <taxon>Pucciniales</taxon>
        <taxon>Pucciniaceae</taxon>
        <taxon>Puccinia</taxon>
    </lineage>
</organism>
<evidence type="ECO:0000313" key="2">
    <source>
        <dbReference type="Proteomes" id="UP001060170"/>
    </source>
</evidence>
<reference evidence="1 2" key="3">
    <citation type="journal article" date="2022" name="Microbiol. Spectr.">
        <title>Folding features and dynamics of 3D genome architecture in plant fungal pathogens.</title>
        <authorList>
            <person name="Xia C."/>
        </authorList>
    </citation>
    <scope>NUCLEOTIDE SEQUENCE [LARGE SCALE GENOMIC DNA]</scope>
    <source>
        <strain evidence="1 2">93-210</strain>
    </source>
</reference>
<name>A0ACC0ENQ6_9BASI</name>
<dbReference type="EMBL" id="CM045868">
    <property type="protein sequence ID" value="KAI7956956.1"/>
    <property type="molecule type" value="Genomic_DNA"/>
</dbReference>